<dbReference type="OrthoDB" id="3254696at2759"/>
<sequence length="352" mass="39277">MASAATHRIARSLAAEAFKRNSRRPTVASGGITKNRLVRDCNDRPEAKAKLERLLEYAWADSTLEKYGNSLAAYHAYCDEEGISASQRLPANEFLLCTYASSRAGEVSAGTVRGSLAAVKAWHIINNAEWHGGIRLRYTLRAVENVAPESSERPVRLPVTAAMVDILGEELDHNDPLDSCVFSTACTSLWGQARLGEILSDTQSKFKRGRIPTVADLKPPIHIGWTKGKHGDDAMLCKQRIPSDPINAVNHHLQVNRIPTNLPLFSYRNTNGHLICLTRKKFLQCCNEIWSRHGFPAYSGHSFRIGGTTELLLAGVHPDVVKVMGRWQLDAFKVYWRRVDILATLHWEFKAV</sequence>
<name>A0A8H7CRL6_9AGAR</name>
<dbReference type="AlphaFoldDB" id="A0A8H7CRL6"/>
<keyword evidence="3" id="KW-0808">Transferase</keyword>
<protein>
    <submittedName>
        <fullName evidence="3">Putative reverse transcriptase domain protein</fullName>
    </submittedName>
</protein>
<evidence type="ECO:0000313" key="3">
    <source>
        <dbReference type="EMBL" id="KAF7347709.1"/>
    </source>
</evidence>
<keyword evidence="3" id="KW-0548">Nucleotidyltransferase</keyword>
<dbReference type="GO" id="GO:0003964">
    <property type="term" value="F:RNA-directed DNA polymerase activity"/>
    <property type="evidence" value="ECO:0007669"/>
    <property type="project" value="UniProtKB-KW"/>
</dbReference>
<evidence type="ECO:0000313" key="4">
    <source>
        <dbReference type="Proteomes" id="UP000620124"/>
    </source>
</evidence>
<keyword evidence="2" id="KW-0233">DNA recombination</keyword>
<keyword evidence="1" id="KW-0238">DNA-binding</keyword>
<comment type="caution">
    <text evidence="3">The sequence shown here is derived from an EMBL/GenBank/DDBJ whole genome shotgun (WGS) entry which is preliminary data.</text>
</comment>
<keyword evidence="3" id="KW-0695">RNA-directed DNA polymerase</keyword>
<dbReference type="PANTHER" id="PTHR34605">
    <property type="entry name" value="PHAGE_INTEGRASE DOMAIN-CONTAINING PROTEIN"/>
    <property type="match status" value="1"/>
</dbReference>
<dbReference type="InterPro" id="IPR052925">
    <property type="entry name" value="Phage_Integrase-like_Recomb"/>
</dbReference>
<evidence type="ECO:0000256" key="2">
    <source>
        <dbReference type="ARBA" id="ARBA00023172"/>
    </source>
</evidence>
<dbReference type="PANTHER" id="PTHR34605:SF3">
    <property type="entry name" value="P CELL-TYPE AGGLUTINATION PROTEIN MAP4-LIKE-RELATED"/>
    <property type="match status" value="1"/>
</dbReference>
<dbReference type="GO" id="GO:0006310">
    <property type="term" value="P:DNA recombination"/>
    <property type="evidence" value="ECO:0007669"/>
    <property type="project" value="UniProtKB-KW"/>
</dbReference>
<dbReference type="GO" id="GO:0003677">
    <property type="term" value="F:DNA binding"/>
    <property type="evidence" value="ECO:0007669"/>
    <property type="project" value="UniProtKB-KW"/>
</dbReference>
<dbReference type="InterPro" id="IPR011010">
    <property type="entry name" value="DNA_brk_join_enz"/>
</dbReference>
<dbReference type="EMBL" id="JACAZI010000012">
    <property type="protein sequence ID" value="KAF7347709.1"/>
    <property type="molecule type" value="Genomic_DNA"/>
</dbReference>
<dbReference type="Gene3D" id="1.10.443.10">
    <property type="entry name" value="Intergrase catalytic core"/>
    <property type="match status" value="1"/>
</dbReference>
<dbReference type="Proteomes" id="UP000620124">
    <property type="component" value="Unassembled WGS sequence"/>
</dbReference>
<dbReference type="SUPFAM" id="SSF47823">
    <property type="entry name" value="lambda integrase-like, N-terminal domain"/>
    <property type="match status" value="1"/>
</dbReference>
<accession>A0A8H7CRL6</accession>
<dbReference type="InterPro" id="IPR013762">
    <property type="entry name" value="Integrase-like_cat_sf"/>
</dbReference>
<reference evidence="3" key="1">
    <citation type="submission" date="2020-05" db="EMBL/GenBank/DDBJ databases">
        <title>Mycena genomes resolve the evolution of fungal bioluminescence.</title>
        <authorList>
            <person name="Tsai I.J."/>
        </authorList>
    </citation>
    <scope>NUCLEOTIDE SEQUENCE</scope>
    <source>
        <strain evidence="3">CCC161011</strain>
    </source>
</reference>
<keyword evidence="4" id="KW-1185">Reference proteome</keyword>
<organism evidence="3 4">
    <name type="scientific">Mycena venus</name>
    <dbReference type="NCBI Taxonomy" id="2733690"/>
    <lineage>
        <taxon>Eukaryota</taxon>
        <taxon>Fungi</taxon>
        <taxon>Dikarya</taxon>
        <taxon>Basidiomycota</taxon>
        <taxon>Agaricomycotina</taxon>
        <taxon>Agaricomycetes</taxon>
        <taxon>Agaricomycetidae</taxon>
        <taxon>Agaricales</taxon>
        <taxon>Marasmiineae</taxon>
        <taxon>Mycenaceae</taxon>
        <taxon>Mycena</taxon>
    </lineage>
</organism>
<evidence type="ECO:0000256" key="1">
    <source>
        <dbReference type="ARBA" id="ARBA00023125"/>
    </source>
</evidence>
<dbReference type="GO" id="GO:0015074">
    <property type="term" value="P:DNA integration"/>
    <property type="evidence" value="ECO:0007669"/>
    <property type="project" value="InterPro"/>
</dbReference>
<dbReference type="Gene3D" id="1.10.150.130">
    <property type="match status" value="1"/>
</dbReference>
<proteinExistence type="predicted"/>
<dbReference type="SUPFAM" id="SSF56349">
    <property type="entry name" value="DNA breaking-rejoining enzymes"/>
    <property type="match status" value="1"/>
</dbReference>
<gene>
    <name evidence="3" type="ORF">MVEN_01528100</name>
</gene>
<dbReference type="InterPro" id="IPR010998">
    <property type="entry name" value="Integrase_recombinase_N"/>
</dbReference>